<feature type="active site" description="Proton donor" evidence="3">
    <location>
        <position position="85"/>
    </location>
</feature>
<sequence>MKMDLTKLATEKRNPDTLTIDELTTLEVIRKIHEADLGVASCITPVLREISSVVEKVVTAFENEGRLIYIGAGTSGRLGVLDASECPPTYGTDPSLVVGVIAGGDYALQHAIEGAEDDAELGESDLKALKITERDVVVAIAASGRTPYCLGAMKYAKTKGALTAALVCSLDSPMEKLADISIPVVTGPEVVTGSTRMKAGTAQKLVLNMISTASMVRWGKVYSNLMVDVQPTNEKLVQRAKNIIIEASGATEEEAEMALQEQGGNTKAAIFQLVTGVAPNEAKLQLDQHNGKLKEAIRNFTQK</sequence>
<comment type="function">
    <text evidence="3">Specifically catalyzes the cleavage of the D-lactyl ether substituent of MurNAc 6-phosphate, producing GlcNAc 6-phosphate and D-lactate.</text>
</comment>
<dbReference type="SUPFAM" id="SSF53697">
    <property type="entry name" value="SIS domain"/>
    <property type="match status" value="1"/>
</dbReference>
<feature type="active site" evidence="3">
    <location>
        <position position="116"/>
    </location>
</feature>
<keyword evidence="1 3" id="KW-0456">Lyase</keyword>
<dbReference type="InterPro" id="IPR040190">
    <property type="entry name" value="MURQ/GCKR"/>
</dbReference>
<comment type="pathway">
    <text evidence="3">Amino-sugar metabolism; N-acetylmuramate degradation.</text>
</comment>
<evidence type="ECO:0000256" key="2">
    <source>
        <dbReference type="ARBA" id="ARBA00023277"/>
    </source>
</evidence>
<feature type="domain" description="SIS" evidence="4">
    <location>
        <begin position="57"/>
        <end position="220"/>
    </location>
</feature>
<comment type="caution">
    <text evidence="5">The sequence shown here is derived from an EMBL/GenBank/DDBJ whole genome shotgun (WGS) entry which is preliminary data.</text>
</comment>
<keyword evidence="2 3" id="KW-0119">Carbohydrate metabolism</keyword>
<dbReference type="EMBL" id="JACSQM010000001">
    <property type="protein sequence ID" value="MBD7962738.1"/>
    <property type="molecule type" value="Genomic_DNA"/>
</dbReference>
<comment type="similarity">
    <text evidence="3">Belongs to the GCKR-like family. MurNAc-6-P etherase subfamily.</text>
</comment>
<dbReference type="Proteomes" id="UP000603641">
    <property type="component" value="Unassembled WGS sequence"/>
</dbReference>
<reference evidence="5 6" key="1">
    <citation type="submission" date="2020-08" db="EMBL/GenBank/DDBJ databases">
        <title>A Genomic Blueprint of the Chicken Gut Microbiome.</title>
        <authorList>
            <person name="Gilroy R."/>
            <person name="Ravi A."/>
            <person name="Getino M."/>
            <person name="Pursley I."/>
            <person name="Horton D.L."/>
            <person name="Alikhan N.-F."/>
            <person name="Baker D."/>
            <person name="Gharbi K."/>
            <person name="Hall N."/>
            <person name="Watson M."/>
            <person name="Adriaenssens E.M."/>
            <person name="Foster-Nyarko E."/>
            <person name="Jarju S."/>
            <person name="Secka A."/>
            <person name="Antonio M."/>
            <person name="Oren A."/>
            <person name="Chaudhuri R."/>
            <person name="La Ragione R.M."/>
            <person name="Hildebrand F."/>
            <person name="Pallen M.J."/>
        </authorList>
    </citation>
    <scope>NUCLEOTIDE SEQUENCE [LARGE SCALE GENOMIC DNA]</scope>
    <source>
        <strain evidence="5 6">Sa2CUA10</strain>
    </source>
</reference>
<organism evidence="5 6">
    <name type="scientific">Fictibacillus norfolkensis</name>
    <dbReference type="NCBI Taxonomy" id="2762233"/>
    <lineage>
        <taxon>Bacteria</taxon>
        <taxon>Bacillati</taxon>
        <taxon>Bacillota</taxon>
        <taxon>Bacilli</taxon>
        <taxon>Bacillales</taxon>
        <taxon>Fictibacillaceae</taxon>
        <taxon>Fictibacillus</taxon>
    </lineage>
</organism>
<evidence type="ECO:0000259" key="4">
    <source>
        <dbReference type="PROSITE" id="PS51464"/>
    </source>
</evidence>
<comment type="miscellaneous">
    <text evidence="3">A lyase-type mechanism (elimination/hydration) is suggested for the cleavage of the lactyl ether bond of MurNAc 6-phosphate, with the formation of an alpha,beta-unsaturated aldehyde intermediate with (E)-stereochemistry, followed by the syn addition of water to give product.</text>
</comment>
<dbReference type="GO" id="GO:0016829">
    <property type="term" value="F:lyase activity"/>
    <property type="evidence" value="ECO:0007669"/>
    <property type="project" value="UniProtKB-KW"/>
</dbReference>
<dbReference type="NCBIfam" id="NF003915">
    <property type="entry name" value="PRK05441.1"/>
    <property type="match status" value="1"/>
</dbReference>
<dbReference type="PROSITE" id="PS01272">
    <property type="entry name" value="GCKR"/>
    <property type="match status" value="1"/>
</dbReference>
<accession>A0ABR8SH01</accession>
<dbReference type="Gene3D" id="1.10.8.1080">
    <property type="match status" value="1"/>
</dbReference>
<gene>
    <name evidence="3 5" type="primary">murQ</name>
    <name evidence="5" type="ORF">H9648_01635</name>
</gene>
<dbReference type="HAMAP" id="MF_00068">
    <property type="entry name" value="MurQ"/>
    <property type="match status" value="1"/>
</dbReference>
<dbReference type="NCBIfam" id="TIGR00274">
    <property type="entry name" value="N-acetylmuramic acid 6-phosphate etherase"/>
    <property type="match status" value="1"/>
</dbReference>
<evidence type="ECO:0000313" key="6">
    <source>
        <dbReference type="Proteomes" id="UP000603641"/>
    </source>
</evidence>
<keyword evidence="6" id="KW-1185">Reference proteome</keyword>
<dbReference type="InterPro" id="IPR046348">
    <property type="entry name" value="SIS_dom_sf"/>
</dbReference>
<dbReference type="PROSITE" id="PS51464">
    <property type="entry name" value="SIS"/>
    <property type="match status" value="1"/>
</dbReference>
<dbReference type="InterPro" id="IPR001347">
    <property type="entry name" value="SIS_dom"/>
</dbReference>
<dbReference type="EC" id="4.2.1.126" evidence="3"/>
<dbReference type="CDD" id="cd05007">
    <property type="entry name" value="SIS_Etherase"/>
    <property type="match status" value="1"/>
</dbReference>
<dbReference type="Pfam" id="PF22645">
    <property type="entry name" value="GKRP_SIS_N"/>
    <property type="match status" value="1"/>
</dbReference>
<dbReference type="InterPro" id="IPR005488">
    <property type="entry name" value="Etherase_MurQ"/>
</dbReference>
<protein>
    <recommendedName>
        <fullName evidence="3">N-acetylmuramic acid 6-phosphate etherase</fullName>
        <shortName evidence="3">MurNAc-6-P etherase</shortName>
        <ecNumber evidence="3">4.2.1.126</ecNumber>
    </recommendedName>
    <alternativeName>
        <fullName evidence="3">N-acetylmuramic acid 6-phosphate hydrolase</fullName>
    </alternativeName>
    <alternativeName>
        <fullName evidence="3">N-acetylmuramic acid 6-phosphate lyase</fullName>
    </alternativeName>
</protein>
<comment type="subunit">
    <text evidence="3">Homodimer.</text>
</comment>
<evidence type="ECO:0000256" key="1">
    <source>
        <dbReference type="ARBA" id="ARBA00023239"/>
    </source>
</evidence>
<proteinExistence type="inferred from homology"/>
<comment type="catalytic activity">
    <reaction evidence="3">
        <text>N-acetyl-D-muramate 6-phosphate + H2O = N-acetyl-D-glucosamine 6-phosphate + (R)-lactate</text>
        <dbReference type="Rhea" id="RHEA:26410"/>
        <dbReference type="ChEBI" id="CHEBI:15377"/>
        <dbReference type="ChEBI" id="CHEBI:16004"/>
        <dbReference type="ChEBI" id="CHEBI:57513"/>
        <dbReference type="ChEBI" id="CHEBI:58722"/>
        <dbReference type="EC" id="4.2.1.126"/>
    </reaction>
</comment>
<dbReference type="PANTHER" id="PTHR10088">
    <property type="entry name" value="GLUCOKINASE REGULATORY PROTEIN"/>
    <property type="match status" value="1"/>
</dbReference>
<dbReference type="NCBIfam" id="NF009222">
    <property type="entry name" value="PRK12570.1"/>
    <property type="match status" value="1"/>
</dbReference>
<dbReference type="Gene3D" id="3.40.50.10490">
    <property type="entry name" value="Glucose-6-phosphate isomerase like protein, domain 1"/>
    <property type="match status" value="1"/>
</dbReference>
<evidence type="ECO:0000256" key="3">
    <source>
        <dbReference type="HAMAP-Rule" id="MF_00068"/>
    </source>
</evidence>
<dbReference type="PANTHER" id="PTHR10088:SF4">
    <property type="entry name" value="GLUCOKINASE REGULATORY PROTEIN"/>
    <property type="match status" value="1"/>
</dbReference>
<name>A0ABR8SH01_9BACL</name>
<evidence type="ECO:0000313" key="5">
    <source>
        <dbReference type="EMBL" id="MBD7962738.1"/>
    </source>
</evidence>
<dbReference type="InterPro" id="IPR005486">
    <property type="entry name" value="Glucokinase_regulatory_CS"/>
</dbReference>